<feature type="region of interest" description="Disordered" evidence="1">
    <location>
        <begin position="1"/>
        <end position="23"/>
    </location>
</feature>
<feature type="region of interest" description="Disordered" evidence="1">
    <location>
        <begin position="408"/>
        <end position="542"/>
    </location>
</feature>
<feature type="compositionally biased region" description="Polar residues" evidence="1">
    <location>
        <begin position="415"/>
        <end position="426"/>
    </location>
</feature>
<reference evidence="2" key="1">
    <citation type="submission" date="2021-01" db="EMBL/GenBank/DDBJ databases">
        <authorList>
            <person name="Corre E."/>
            <person name="Pelletier E."/>
            <person name="Niang G."/>
            <person name="Scheremetjew M."/>
            <person name="Finn R."/>
            <person name="Kale V."/>
            <person name="Holt S."/>
            <person name="Cochrane G."/>
            <person name="Meng A."/>
            <person name="Brown T."/>
            <person name="Cohen L."/>
        </authorList>
    </citation>
    <scope>NUCLEOTIDE SEQUENCE</scope>
    <source>
        <strain evidence="2">CCCM811</strain>
    </source>
</reference>
<dbReference type="EMBL" id="HBIV01031717">
    <property type="protein sequence ID" value="CAE0670977.1"/>
    <property type="molecule type" value="Transcribed_RNA"/>
</dbReference>
<evidence type="ECO:0000313" key="2">
    <source>
        <dbReference type="EMBL" id="CAE0670977.1"/>
    </source>
</evidence>
<name>A0A7S3Z452_9EUKA</name>
<evidence type="ECO:0000256" key="1">
    <source>
        <dbReference type="SAM" id="MobiDB-lite"/>
    </source>
</evidence>
<feature type="compositionally biased region" description="Low complexity" evidence="1">
    <location>
        <begin position="512"/>
        <end position="523"/>
    </location>
</feature>
<organism evidence="2">
    <name type="scientific">Lotharella globosa</name>
    <dbReference type="NCBI Taxonomy" id="91324"/>
    <lineage>
        <taxon>Eukaryota</taxon>
        <taxon>Sar</taxon>
        <taxon>Rhizaria</taxon>
        <taxon>Cercozoa</taxon>
        <taxon>Chlorarachniophyceae</taxon>
        <taxon>Lotharella</taxon>
    </lineage>
</organism>
<feature type="compositionally biased region" description="Pro residues" evidence="1">
    <location>
        <begin position="501"/>
        <end position="511"/>
    </location>
</feature>
<feature type="compositionally biased region" description="Basic residues" evidence="1">
    <location>
        <begin position="200"/>
        <end position="213"/>
    </location>
</feature>
<protein>
    <submittedName>
        <fullName evidence="2">Uncharacterized protein</fullName>
    </submittedName>
</protein>
<feature type="compositionally biased region" description="Low complexity" evidence="1">
    <location>
        <begin position="173"/>
        <end position="188"/>
    </location>
</feature>
<accession>A0A7S3Z452</accession>
<gene>
    <name evidence="2" type="ORF">LGLO00237_LOCUS22620</name>
</gene>
<feature type="region of interest" description="Disordered" evidence="1">
    <location>
        <begin position="570"/>
        <end position="616"/>
    </location>
</feature>
<feature type="compositionally biased region" description="Basic and acidic residues" evidence="1">
    <location>
        <begin position="429"/>
        <end position="439"/>
    </location>
</feature>
<sequence>MGVPQGIHNMPQKRFQSHGDDFPHRKKPPTCIHLTILVHVSFSSVLKTEIPPVGITGTLKHAHAHSEISQSNAFSIIRAMANFDQNRYTHELIQFEEAMAKKREERLAETGGTNSPAFINLLNQRTSGHFPIGFPAMPSPRTHPKHPPQPSHPSKATRSMPRAMADPSGVLYAPGASGEAAGAAAAAASNRTPGRAKRESVKRRPPNPPKRQRGAVVQSSEGEVPNMLQSARRLLLASISYRHAELQEVQISGRRDLEKIDKLIREIVLCKQQVSRQEDDSYEAVVLSTTGSTKMQQAGIPAMFISFIALSLAPVRDTSLVGGVFLVEVSWRVGTVRCITRALCAFGSEYRAEMILSTLRPMSGTPGMSLRVKFLKFIRRSALKDSVRGLKDQIMLDLWSMGLIQHESKRGGGSAHQSQHSNRSNGSGEGRKYGNDHSHHPLATENAMRKSNSSPDRRQSKSTKRPVNTAAARVLKGSESLPVASDDNRNRSSITTIQAPPSTPPVYPPSYPSTRASSDSSSSAFPQRAAESRVSELGSSSSFPPAINWPADAAAAAAAAAASARSSAKAASATEGSATRPSATAKRGVVRDAGLGSLRRSESQSGRGFGQPFTPLHGDDDVFDILGLEREGTAAAAAAAATAALTHPRAVRREEGGRRERESDDIKIGRNSGINATEHHANETPTCRQCGVSLMGLPEIVYNDDPTAQDKTFCSRRCRDTQRQKLIEEFVNGLI</sequence>
<dbReference type="AlphaFoldDB" id="A0A7S3Z452"/>
<feature type="region of interest" description="Disordered" evidence="1">
    <location>
        <begin position="129"/>
        <end position="223"/>
    </location>
</feature>
<proteinExistence type="predicted"/>